<reference evidence="1 2" key="1">
    <citation type="submission" date="2022-04" db="EMBL/GenBank/DDBJ databases">
        <title>Diverse halophilic archaea isolated from saline environments.</title>
        <authorList>
            <person name="Cui H.-L."/>
        </authorList>
    </citation>
    <scope>NUCLEOTIDE SEQUENCE [LARGE SCALE GENOMIC DNA]</scope>
    <source>
        <strain evidence="1 2">XZYJT49</strain>
    </source>
</reference>
<dbReference type="AlphaFoldDB" id="A0A8U0HPR4"/>
<name>A0A8U0HPR4_9EURY</name>
<keyword evidence="2" id="KW-1185">Reference proteome</keyword>
<sequence length="196" mass="22501">MDEDFITNGLESDRYLKATKLVHSFESEVTETINQVCREIIDVHSELFDEDVDLEEKVLGADASQTLATNRTEFAMNFENEDGDNPKLNIALEWVEPGQQNEEAGLHGGSLCYAMYKIQHGSEARFETVRECTESQDRWDQLRFGEDQWYHYSKHAPGIVYLPVESGQEFVDALQTLRRHFSKEYAPLISEQTPSS</sequence>
<gene>
    <name evidence="1" type="ORF">M0R89_09260</name>
</gene>
<evidence type="ECO:0000313" key="1">
    <source>
        <dbReference type="EMBL" id="UPV72736.1"/>
    </source>
</evidence>
<protein>
    <submittedName>
        <fullName evidence="1">Uncharacterized protein</fullName>
    </submittedName>
</protein>
<dbReference type="RefSeq" id="WP_248648796.1">
    <property type="nucleotide sequence ID" value="NZ_CP096659.1"/>
</dbReference>
<accession>A0A8U0HPR4</accession>
<dbReference type="Proteomes" id="UP000830729">
    <property type="component" value="Chromosome"/>
</dbReference>
<dbReference type="GeneID" id="72185385"/>
<dbReference type="KEGG" id="halx:M0R89_09260"/>
<proteinExistence type="predicted"/>
<evidence type="ECO:0000313" key="2">
    <source>
        <dbReference type="Proteomes" id="UP000830729"/>
    </source>
</evidence>
<organism evidence="1 2">
    <name type="scientific">Halorussus limi</name>
    <dbReference type="NCBI Taxonomy" id="2938695"/>
    <lineage>
        <taxon>Archaea</taxon>
        <taxon>Methanobacteriati</taxon>
        <taxon>Methanobacteriota</taxon>
        <taxon>Stenosarchaea group</taxon>
        <taxon>Halobacteria</taxon>
        <taxon>Halobacteriales</taxon>
        <taxon>Haladaptataceae</taxon>
        <taxon>Halorussus</taxon>
    </lineage>
</organism>
<dbReference type="EMBL" id="CP096659">
    <property type="protein sequence ID" value="UPV72736.1"/>
    <property type="molecule type" value="Genomic_DNA"/>
</dbReference>